<dbReference type="Proteomes" id="UP000299102">
    <property type="component" value="Unassembled WGS sequence"/>
</dbReference>
<keyword evidence="2" id="KW-1185">Reference proteome</keyword>
<evidence type="ECO:0000313" key="1">
    <source>
        <dbReference type="EMBL" id="GBP53378.1"/>
    </source>
</evidence>
<organism evidence="1 2">
    <name type="scientific">Eumeta variegata</name>
    <name type="common">Bagworm moth</name>
    <name type="synonym">Eumeta japonica</name>
    <dbReference type="NCBI Taxonomy" id="151549"/>
    <lineage>
        <taxon>Eukaryota</taxon>
        <taxon>Metazoa</taxon>
        <taxon>Ecdysozoa</taxon>
        <taxon>Arthropoda</taxon>
        <taxon>Hexapoda</taxon>
        <taxon>Insecta</taxon>
        <taxon>Pterygota</taxon>
        <taxon>Neoptera</taxon>
        <taxon>Endopterygota</taxon>
        <taxon>Lepidoptera</taxon>
        <taxon>Glossata</taxon>
        <taxon>Ditrysia</taxon>
        <taxon>Tineoidea</taxon>
        <taxon>Psychidae</taxon>
        <taxon>Oiketicinae</taxon>
        <taxon>Eumeta</taxon>
    </lineage>
</organism>
<name>A0A4C1WPR5_EUMVA</name>
<comment type="caution">
    <text evidence="1">The sequence shown here is derived from an EMBL/GenBank/DDBJ whole genome shotgun (WGS) entry which is preliminary data.</text>
</comment>
<reference evidence="1 2" key="1">
    <citation type="journal article" date="2019" name="Commun. Biol.">
        <title>The bagworm genome reveals a unique fibroin gene that provides high tensile strength.</title>
        <authorList>
            <person name="Kono N."/>
            <person name="Nakamura H."/>
            <person name="Ohtoshi R."/>
            <person name="Tomita M."/>
            <person name="Numata K."/>
            <person name="Arakawa K."/>
        </authorList>
    </citation>
    <scope>NUCLEOTIDE SEQUENCE [LARGE SCALE GENOMIC DNA]</scope>
</reference>
<accession>A0A4C1WPR5</accession>
<proteinExistence type="predicted"/>
<gene>
    <name evidence="1" type="ORF">EVAR_31934_1</name>
</gene>
<sequence>MVKSVGCGPAGTRFDSGHELINRLLISNVIRAPRFREHVDPAVPEVVIDPPPNICRMVFLNFLDESFQASLEPRSDVVLKDFPDHDETAPD</sequence>
<evidence type="ECO:0000313" key="2">
    <source>
        <dbReference type="Proteomes" id="UP000299102"/>
    </source>
</evidence>
<dbReference type="AlphaFoldDB" id="A0A4C1WPR5"/>
<dbReference type="EMBL" id="BGZK01000623">
    <property type="protein sequence ID" value="GBP53378.1"/>
    <property type="molecule type" value="Genomic_DNA"/>
</dbReference>
<protein>
    <submittedName>
        <fullName evidence="1">Uncharacterized protein</fullName>
    </submittedName>
</protein>